<dbReference type="Proteomes" id="UP000789525">
    <property type="component" value="Unassembled WGS sequence"/>
</dbReference>
<feature type="non-terminal residue" evidence="1">
    <location>
        <position position="83"/>
    </location>
</feature>
<organism evidence="1 2">
    <name type="scientific">Acaulospora colombiana</name>
    <dbReference type="NCBI Taxonomy" id="27376"/>
    <lineage>
        <taxon>Eukaryota</taxon>
        <taxon>Fungi</taxon>
        <taxon>Fungi incertae sedis</taxon>
        <taxon>Mucoromycota</taxon>
        <taxon>Glomeromycotina</taxon>
        <taxon>Glomeromycetes</taxon>
        <taxon>Diversisporales</taxon>
        <taxon>Acaulosporaceae</taxon>
        <taxon>Acaulospora</taxon>
    </lineage>
</organism>
<name>A0ACA9MTN4_9GLOM</name>
<reference evidence="1" key="1">
    <citation type="submission" date="2021-06" db="EMBL/GenBank/DDBJ databases">
        <authorList>
            <person name="Kallberg Y."/>
            <person name="Tangrot J."/>
            <person name="Rosling A."/>
        </authorList>
    </citation>
    <scope>NUCLEOTIDE SEQUENCE</scope>
    <source>
        <strain evidence="1">CL356</strain>
    </source>
</reference>
<evidence type="ECO:0000313" key="1">
    <source>
        <dbReference type="EMBL" id="CAG8610893.1"/>
    </source>
</evidence>
<keyword evidence="2" id="KW-1185">Reference proteome</keyword>
<dbReference type="EMBL" id="CAJVPT010015302">
    <property type="protein sequence ID" value="CAG8610893.1"/>
    <property type="molecule type" value="Genomic_DNA"/>
</dbReference>
<protein>
    <submittedName>
        <fullName evidence="1">10074_t:CDS:1</fullName>
    </submittedName>
</protein>
<comment type="caution">
    <text evidence="1">The sequence shown here is derived from an EMBL/GenBank/DDBJ whole genome shotgun (WGS) entry which is preliminary data.</text>
</comment>
<evidence type="ECO:0000313" key="2">
    <source>
        <dbReference type="Proteomes" id="UP000789525"/>
    </source>
</evidence>
<proteinExistence type="predicted"/>
<gene>
    <name evidence="1" type="ORF">ACOLOM_LOCUS7014</name>
</gene>
<sequence>MDSSMELLGYFDGIYRLGSSSISMQESHRRYHAIFLGGDDLAWKAWDTRTDLSSPLFVNKRSFDGGVTSIQSHPYYEHYVAVG</sequence>
<accession>A0ACA9MTN4</accession>